<dbReference type="InterPro" id="IPR008207">
    <property type="entry name" value="Sig_transdc_His_kin_Hpt_dom"/>
</dbReference>
<reference evidence="20 21" key="1">
    <citation type="journal article" date="2022" name="Front. Microbiol.">
        <title>High genomic differentiation and limited gene flow indicate recent cryptic speciation within the genus Laspinema (cyanobacteria).</title>
        <authorList>
            <person name="Stanojkovic A."/>
            <person name="Skoupy S."/>
            <person name="Skaloud P."/>
            <person name="Dvorak P."/>
        </authorList>
    </citation>
    <scope>NUCLEOTIDE SEQUENCE [LARGE SCALE GENOMIC DNA]</scope>
    <source>
        <strain evidence="20 21">D2a</strain>
    </source>
</reference>
<sequence length="935" mass="103771">MNPILNKLLTPRQMEYLGVDRDWYIIEASAGAMKFASGGAKVGVGEDIRCGFPELIGLEEVFRAIIQGQREGFEIKGITRIIESGTPLYFDLYLIADPTLAETEERRSLILLENTTETMVLKQELVQRINEANLLLSTLEAAKSYTDKIITSMADALLVTDRRGRIQNVNPAAVNLFGYSEDSELIGQRISLLIESEEILPPNRDKPSPNSSHELALFTTAEGICRTKQGESIIVSFSIAAIGTELDDYGDLVYIGRDITERQRATAELDRARREAEQASTAKSYFLANMSHEIRTPMNAVLGMTGLLLETPLTAEQRDFIDTIRTSGDALLTLIDEILDLSKLEAGEMHLEHLDFNLATSVEEVIDLLAPQAHLKSVEVASFIEEENPLWLRGDSSRLRQILTNLIGNAIKFTDKGYVVLQVERVTETPYSTTLLFSVIDTGIGIAPQNQSQLFQPFSQVDSSTTREYGGTGLGLAICQQLVTLMGGEIGVESRESEGSHFWFRVPFEKAEIPIDKLSAPPEIAGLSLLVVANREVVRMVIRDRVTRWGIQVEETDGDQGFNFLQSQWEEGIEYDIIVIDLEMPHITGIALAEQIKGDSRFASIPLIAIAATHQRHLVTTALNSGFSECQIKPIKPARFLEVICRAAGLSVAIEPERVFYPKDKINPGQTPIKILLAEDNPVNQKVAIKQLELLGYQADIANQGEEALKLWQAHGYHIILMDCQMPVLDGYQVTGEIRRLEQGTGDSPVRNPQHTVIIAMTAHAMKEDREKCLAAGMDDYISKPVCPEQLQAILSKWVNQLSGARVSFEPVDAGDRSSGDQILDLERLERISQGDSVFRKELLETFIEELQTHLVSLQSVSLEDLATLKQEAHYIKGASGNVGAQQICSIAAQLERDAKQGKADHLSDLFAQLTEAYQAFVIFVDRAWENEPLL</sequence>
<organism evidence="20 21">
    <name type="scientific">Laspinema palackyanum D2a</name>
    <dbReference type="NCBI Taxonomy" id="2953684"/>
    <lineage>
        <taxon>Bacteria</taxon>
        <taxon>Bacillati</taxon>
        <taxon>Cyanobacteriota</taxon>
        <taxon>Cyanophyceae</taxon>
        <taxon>Oscillatoriophycideae</taxon>
        <taxon>Oscillatoriales</taxon>
        <taxon>Laspinemataceae</taxon>
        <taxon>Laspinema</taxon>
        <taxon>Laspinema palackyanum</taxon>
    </lineage>
</organism>
<feature type="modified residue" description="Phosphohistidine" evidence="13">
    <location>
        <position position="874"/>
    </location>
</feature>
<comment type="subcellular location">
    <subcellularLocation>
        <location evidence="2">Cell membrane</location>
        <topology evidence="2">Multi-pass membrane protein</topology>
    </subcellularLocation>
</comment>
<keyword evidence="21" id="KW-1185">Reference proteome</keyword>
<evidence type="ECO:0000256" key="2">
    <source>
        <dbReference type="ARBA" id="ARBA00004651"/>
    </source>
</evidence>
<evidence type="ECO:0000256" key="4">
    <source>
        <dbReference type="ARBA" id="ARBA00022475"/>
    </source>
</evidence>
<evidence type="ECO:0000256" key="3">
    <source>
        <dbReference type="ARBA" id="ARBA00012438"/>
    </source>
</evidence>
<evidence type="ECO:0000256" key="5">
    <source>
        <dbReference type="ARBA" id="ARBA00022553"/>
    </source>
</evidence>
<dbReference type="InterPro" id="IPR036890">
    <property type="entry name" value="HATPase_C_sf"/>
</dbReference>
<evidence type="ECO:0000259" key="15">
    <source>
        <dbReference type="PROSITE" id="PS50109"/>
    </source>
</evidence>
<evidence type="ECO:0000256" key="12">
    <source>
        <dbReference type="ARBA" id="ARBA00023136"/>
    </source>
</evidence>
<feature type="domain" description="PAC" evidence="18">
    <location>
        <begin position="211"/>
        <end position="271"/>
    </location>
</feature>
<dbReference type="SMART" id="SM00448">
    <property type="entry name" value="REC"/>
    <property type="match status" value="2"/>
</dbReference>
<dbReference type="PROSITE" id="PS50112">
    <property type="entry name" value="PAS"/>
    <property type="match status" value="1"/>
</dbReference>
<keyword evidence="12" id="KW-0472">Membrane</keyword>
<dbReference type="EMBL" id="JAMXFF010000059">
    <property type="protein sequence ID" value="MCT7969774.1"/>
    <property type="molecule type" value="Genomic_DNA"/>
</dbReference>
<dbReference type="InterPro" id="IPR035965">
    <property type="entry name" value="PAS-like_dom_sf"/>
</dbReference>
<dbReference type="SMART" id="SM00388">
    <property type="entry name" value="HisKA"/>
    <property type="match status" value="1"/>
</dbReference>
<evidence type="ECO:0000256" key="11">
    <source>
        <dbReference type="ARBA" id="ARBA00023012"/>
    </source>
</evidence>
<dbReference type="SUPFAM" id="SSF47226">
    <property type="entry name" value="Histidine-containing phosphotransfer domain, HPT domain"/>
    <property type="match status" value="1"/>
</dbReference>
<evidence type="ECO:0000256" key="1">
    <source>
        <dbReference type="ARBA" id="ARBA00000085"/>
    </source>
</evidence>
<evidence type="ECO:0000256" key="14">
    <source>
        <dbReference type="PROSITE-ProRule" id="PRU00169"/>
    </source>
</evidence>
<evidence type="ECO:0000313" key="20">
    <source>
        <dbReference type="EMBL" id="MCT7969774.1"/>
    </source>
</evidence>
<dbReference type="RefSeq" id="WP_368009221.1">
    <property type="nucleotide sequence ID" value="NZ_JAMXFF010000059.1"/>
</dbReference>
<evidence type="ECO:0000256" key="10">
    <source>
        <dbReference type="ARBA" id="ARBA00022989"/>
    </source>
</evidence>
<feature type="domain" description="Response regulatory" evidence="16">
    <location>
        <begin position="674"/>
        <end position="799"/>
    </location>
</feature>
<feature type="modified residue" description="4-aspartylphosphate" evidence="14">
    <location>
        <position position="581"/>
    </location>
</feature>
<keyword evidence="6" id="KW-0812">Transmembrane</keyword>
<dbReference type="InterPro" id="IPR003594">
    <property type="entry name" value="HATPase_dom"/>
</dbReference>
<dbReference type="SUPFAM" id="SSF47384">
    <property type="entry name" value="Homodimeric domain of signal transducing histidine kinase"/>
    <property type="match status" value="1"/>
</dbReference>
<dbReference type="Gene3D" id="3.30.565.10">
    <property type="entry name" value="Histidine kinase-like ATPase, C-terminal domain"/>
    <property type="match status" value="1"/>
</dbReference>
<feature type="domain" description="Histidine kinase" evidence="15">
    <location>
        <begin position="289"/>
        <end position="510"/>
    </location>
</feature>
<dbReference type="PANTHER" id="PTHR45339">
    <property type="entry name" value="HYBRID SIGNAL TRANSDUCTION HISTIDINE KINASE J"/>
    <property type="match status" value="1"/>
</dbReference>
<dbReference type="PRINTS" id="PR00344">
    <property type="entry name" value="BCTRLSENSOR"/>
</dbReference>
<dbReference type="SMART" id="SM00387">
    <property type="entry name" value="HATPase_c"/>
    <property type="match status" value="1"/>
</dbReference>
<evidence type="ECO:0000256" key="13">
    <source>
        <dbReference type="PROSITE-ProRule" id="PRU00110"/>
    </source>
</evidence>
<dbReference type="InterPro" id="IPR036097">
    <property type="entry name" value="HisK_dim/P_sf"/>
</dbReference>
<dbReference type="EC" id="2.7.13.3" evidence="3"/>
<keyword evidence="10" id="KW-1133">Transmembrane helix</keyword>
<dbReference type="Pfam" id="PF13426">
    <property type="entry name" value="PAS_9"/>
    <property type="match status" value="1"/>
</dbReference>
<dbReference type="InterPro" id="IPR011006">
    <property type="entry name" value="CheY-like_superfamily"/>
</dbReference>
<dbReference type="Gene3D" id="3.40.50.2300">
    <property type="match status" value="2"/>
</dbReference>
<comment type="catalytic activity">
    <reaction evidence="1">
        <text>ATP + protein L-histidine = ADP + protein N-phospho-L-histidine.</text>
        <dbReference type="EC" id="2.7.13.3"/>
    </reaction>
</comment>
<dbReference type="PROSITE" id="PS50894">
    <property type="entry name" value="HPT"/>
    <property type="match status" value="1"/>
</dbReference>
<comment type="caution">
    <text evidence="20">The sequence shown here is derived from an EMBL/GenBank/DDBJ whole genome shotgun (WGS) entry which is preliminary data.</text>
</comment>
<dbReference type="Gene3D" id="1.20.120.160">
    <property type="entry name" value="HPT domain"/>
    <property type="match status" value="1"/>
</dbReference>
<keyword evidence="4" id="KW-1003">Cell membrane</keyword>
<dbReference type="InterPro" id="IPR000700">
    <property type="entry name" value="PAS-assoc_C"/>
</dbReference>
<keyword evidence="9" id="KW-0067">ATP-binding</keyword>
<feature type="modified residue" description="4-aspartylphosphate" evidence="14">
    <location>
        <position position="723"/>
    </location>
</feature>
<keyword evidence="11" id="KW-0902">Two-component regulatory system</keyword>
<dbReference type="CDD" id="cd17546">
    <property type="entry name" value="REC_hyHK_CKI1_RcsC-like"/>
    <property type="match status" value="2"/>
</dbReference>
<dbReference type="NCBIfam" id="TIGR00229">
    <property type="entry name" value="sensory_box"/>
    <property type="match status" value="1"/>
</dbReference>
<dbReference type="CDD" id="cd00082">
    <property type="entry name" value="HisKA"/>
    <property type="match status" value="1"/>
</dbReference>
<dbReference type="SUPFAM" id="SSF55874">
    <property type="entry name" value="ATPase domain of HSP90 chaperone/DNA topoisomerase II/histidine kinase"/>
    <property type="match status" value="1"/>
</dbReference>
<accession>A0ABT2MYD7</accession>
<dbReference type="InterPro" id="IPR000014">
    <property type="entry name" value="PAS"/>
</dbReference>
<dbReference type="Pfam" id="PF02518">
    <property type="entry name" value="HATPase_c"/>
    <property type="match status" value="1"/>
</dbReference>
<evidence type="ECO:0000256" key="9">
    <source>
        <dbReference type="ARBA" id="ARBA00022840"/>
    </source>
</evidence>
<keyword evidence="8" id="KW-0808">Transferase</keyword>
<dbReference type="SUPFAM" id="SSF55785">
    <property type="entry name" value="PYP-like sensor domain (PAS domain)"/>
    <property type="match status" value="1"/>
</dbReference>
<dbReference type="CDD" id="cd00088">
    <property type="entry name" value="HPT"/>
    <property type="match status" value="1"/>
</dbReference>
<protein>
    <recommendedName>
        <fullName evidence="3">histidine kinase</fullName>
        <ecNumber evidence="3">2.7.13.3</ecNumber>
    </recommendedName>
</protein>
<dbReference type="Gene3D" id="1.10.287.130">
    <property type="match status" value="1"/>
</dbReference>
<name>A0ABT2MYD7_9CYAN</name>
<dbReference type="CDD" id="cd00130">
    <property type="entry name" value="PAS"/>
    <property type="match status" value="1"/>
</dbReference>
<feature type="domain" description="HPt" evidence="19">
    <location>
        <begin position="836"/>
        <end position="928"/>
    </location>
</feature>
<evidence type="ECO:0000259" key="18">
    <source>
        <dbReference type="PROSITE" id="PS50113"/>
    </source>
</evidence>
<keyword evidence="5 14" id="KW-0597">Phosphoprotein</keyword>
<dbReference type="PANTHER" id="PTHR45339:SF1">
    <property type="entry name" value="HYBRID SIGNAL TRANSDUCTION HISTIDINE KINASE J"/>
    <property type="match status" value="1"/>
</dbReference>
<dbReference type="InterPro" id="IPR003661">
    <property type="entry name" value="HisK_dim/P_dom"/>
</dbReference>
<keyword evidence="8" id="KW-0418">Kinase</keyword>
<proteinExistence type="predicted"/>
<evidence type="ECO:0000256" key="6">
    <source>
        <dbReference type="ARBA" id="ARBA00022692"/>
    </source>
</evidence>
<dbReference type="InterPro" id="IPR036641">
    <property type="entry name" value="HPT_dom_sf"/>
</dbReference>
<dbReference type="SUPFAM" id="SSF52172">
    <property type="entry name" value="CheY-like"/>
    <property type="match status" value="2"/>
</dbReference>
<keyword evidence="7" id="KW-0547">Nucleotide-binding</keyword>
<dbReference type="SMART" id="SM00091">
    <property type="entry name" value="PAS"/>
    <property type="match status" value="1"/>
</dbReference>
<dbReference type="InterPro" id="IPR001789">
    <property type="entry name" value="Sig_transdc_resp-reg_receiver"/>
</dbReference>
<evidence type="ECO:0000259" key="16">
    <source>
        <dbReference type="PROSITE" id="PS50110"/>
    </source>
</evidence>
<evidence type="ECO:0000259" key="17">
    <source>
        <dbReference type="PROSITE" id="PS50112"/>
    </source>
</evidence>
<gene>
    <name evidence="20" type="ORF">NG799_26015</name>
</gene>
<feature type="domain" description="Response regulatory" evidence="16">
    <location>
        <begin position="528"/>
        <end position="648"/>
    </location>
</feature>
<evidence type="ECO:0000259" key="19">
    <source>
        <dbReference type="PROSITE" id="PS50894"/>
    </source>
</evidence>
<dbReference type="PROSITE" id="PS50110">
    <property type="entry name" value="RESPONSE_REGULATORY"/>
    <property type="match status" value="2"/>
</dbReference>
<dbReference type="SMART" id="SM00073">
    <property type="entry name" value="HPT"/>
    <property type="match status" value="1"/>
</dbReference>
<dbReference type="Gene3D" id="3.30.450.20">
    <property type="entry name" value="PAS domain"/>
    <property type="match status" value="1"/>
</dbReference>
<evidence type="ECO:0000313" key="21">
    <source>
        <dbReference type="Proteomes" id="UP001525890"/>
    </source>
</evidence>
<dbReference type="PROSITE" id="PS50113">
    <property type="entry name" value="PAC"/>
    <property type="match status" value="1"/>
</dbReference>
<dbReference type="Pfam" id="PF00072">
    <property type="entry name" value="Response_reg"/>
    <property type="match status" value="2"/>
</dbReference>
<evidence type="ECO:0000256" key="7">
    <source>
        <dbReference type="ARBA" id="ARBA00022741"/>
    </source>
</evidence>
<dbReference type="CDD" id="cd16922">
    <property type="entry name" value="HATPase_EvgS-ArcB-TorS-like"/>
    <property type="match status" value="1"/>
</dbReference>
<feature type="domain" description="PAS" evidence="17">
    <location>
        <begin position="142"/>
        <end position="183"/>
    </location>
</feature>
<dbReference type="Proteomes" id="UP001525890">
    <property type="component" value="Unassembled WGS sequence"/>
</dbReference>
<evidence type="ECO:0000256" key="8">
    <source>
        <dbReference type="ARBA" id="ARBA00022777"/>
    </source>
</evidence>
<dbReference type="PROSITE" id="PS50109">
    <property type="entry name" value="HIS_KIN"/>
    <property type="match status" value="1"/>
</dbReference>
<dbReference type="Pfam" id="PF00512">
    <property type="entry name" value="HisKA"/>
    <property type="match status" value="1"/>
</dbReference>
<dbReference type="InterPro" id="IPR004358">
    <property type="entry name" value="Sig_transdc_His_kin-like_C"/>
</dbReference>
<dbReference type="Pfam" id="PF01627">
    <property type="entry name" value="Hpt"/>
    <property type="match status" value="1"/>
</dbReference>
<dbReference type="InterPro" id="IPR005467">
    <property type="entry name" value="His_kinase_dom"/>
</dbReference>